<evidence type="ECO:0000313" key="2">
    <source>
        <dbReference type="EMBL" id="GAA4539093.1"/>
    </source>
</evidence>
<keyword evidence="3" id="KW-1185">Reference proteome</keyword>
<dbReference type="Proteomes" id="UP001501598">
    <property type="component" value="Unassembled WGS sequence"/>
</dbReference>
<protein>
    <recommendedName>
        <fullName evidence="4">DUF1772 domain-containing protein</fullName>
    </recommendedName>
</protein>
<feature type="transmembrane region" description="Helical" evidence="1">
    <location>
        <begin position="48"/>
        <end position="74"/>
    </location>
</feature>
<evidence type="ECO:0008006" key="4">
    <source>
        <dbReference type="Google" id="ProtNLM"/>
    </source>
</evidence>
<name>A0ABP8RI19_9PSEU</name>
<keyword evidence="1" id="KW-0472">Membrane</keyword>
<evidence type="ECO:0000256" key="1">
    <source>
        <dbReference type="SAM" id="Phobius"/>
    </source>
</evidence>
<comment type="caution">
    <text evidence="2">The sequence shown here is derived from an EMBL/GenBank/DDBJ whole genome shotgun (WGS) entry which is preliminary data.</text>
</comment>
<accession>A0ABP8RI19</accession>
<keyword evidence="1" id="KW-0812">Transmembrane</keyword>
<evidence type="ECO:0000313" key="3">
    <source>
        <dbReference type="Proteomes" id="UP001501598"/>
    </source>
</evidence>
<dbReference type="RefSeq" id="WP_345413157.1">
    <property type="nucleotide sequence ID" value="NZ_BAABGT010000014.1"/>
</dbReference>
<dbReference type="EMBL" id="BAABGT010000014">
    <property type="protein sequence ID" value="GAA4539093.1"/>
    <property type="molecule type" value="Genomic_DNA"/>
</dbReference>
<gene>
    <name evidence="2" type="ORF">GCM10023175_09950</name>
</gene>
<proteinExistence type="predicted"/>
<reference evidence="3" key="1">
    <citation type="journal article" date="2019" name="Int. J. Syst. Evol. Microbiol.">
        <title>The Global Catalogue of Microorganisms (GCM) 10K type strain sequencing project: providing services to taxonomists for standard genome sequencing and annotation.</title>
        <authorList>
            <consortium name="The Broad Institute Genomics Platform"/>
            <consortium name="The Broad Institute Genome Sequencing Center for Infectious Disease"/>
            <person name="Wu L."/>
            <person name="Ma J."/>
        </authorList>
    </citation>
    <scope>NUCLEOTIDE SEQUENCE [LARGE SCALE GENOMIC DNA]</scope>
    <source>
        <strain evidence="3">JCM 17906</strain>
    </source>
</reference>
<feature type="transmembrane region" description="Helical" evidence="1">
    <location>
        <begin position="80"/>
        <end position="102"/>
    </location>
</feature>
<keyword evidence="1" id="KW-1133">Transmembrane helix</keyword>
<sequence>MNALVTGTAIGAGLLGGIFLAFTVAVMPGLHRRPAAEAAEAMRAINRAIVNPVFGTLFVGTGLAAVALTVWALLAGSRPVAAGAALTLVGAHLVTVGVNIPLNTRLDRGGEWERFEGPWNRAHTVRTLLTVAGAVLLVV</sequence>
<organism evidence="2 3">
    <name type="scientific">Pseudonocardia xishanensis</name>
    <dbReference type="NCBI Taxonomy" id="630995"/>
    <lineage>
        <taxon>Bacteria</taxon>
        <taxon>Bacillati</taxon>
        <taxon>Actinomycetota</taxon>
        <taxon>Actinomycetes</taxon>
        <taxon>Pseudonocardiales</taxon>
        <taxon>Pseudonocardiaceae</taxon>
        <taxon>Pseudonocardia</taxon>
    </lineage>
</organism>
<feature type="transmembrane region" description="Helical" evidence="1">
    <location>
        <begin position="6"/>
        <end position="27"/>
    </location>
</feature>
<dbReference type="Pfam" id="PF08592">
    <property type="entry name" value="Anthrone_oxy"/>
    <property type="match status" value="1"/>
</dbReference>
<dbReference type="InterPro" id="IPR013901">
    <property type="entry name" value="Anthrone_oxy"/>
</dbReference>